<evidence type="ECO:0000256" key="1">
    <source>
        <dbReference type="SAM" id="MobiDB-lite"/>
    </source>
</evidence>
<feature type="compositionally biased region" description="Basic and acidic residues" evidence="1">
    <location>
        <begin position="69"/>
        <end position="84"/>
    </location>
</feature>
<dbReference type="Proteomes" id="UP001497516">
    <property type="component" value="Chromosome 9"/>
</dbReference>
<keyword evidence="3" id="KW-1185">Reference proteome</keyword>
<reference evidence="2 3" key="1">
    <citation type="submission" date="2024-04" db="EMBL/GenBank/DDBJ databases">
        <authorList>
            <person name="Fracassetti M."/>
        </authorList>
    </citation>
    <scope>NUCLEOTIDE SEQUENCE [LARGE SCALE GENOMIC DNA]</scope>
</reference>
<evidence type="ECO:0000313" key="3">
    <source>
        <dbReference type="Proteomes" id="UP001497516"/>
    </source>
</evidence>
<protein>
    <submittedName>
        <fullName evidence="2">Uncharacterized protein</fullName>
    </submittedName>
</protein>
<accession>A0AAV2GQD4</accession>
<name>A0AAV2GQD4_9ROSI</name>
<sequence>MVKTEDTTAPERDHGARERMRRRTENAAAADNAGEKLRRKEKQKSRRTEKLLLSAKGTRKKGFGFGSCVEKERNNKEGKRGARL</sequence>
<organism evidence="2 3">
    <name type="scientific">Linum trigynum</name>
    <dbReference type="NCBI Taxonomy" id="586398"/>
    <lineage>
        <taxon>Eukaryota</taxon>
        <taxon>Viridiplantae</taxon>
        <taxon>Streptophyta</taxon>
        <taxon>Embryophyta</taxon>
        <taxon>Tracheophyta</taxon>
        <taxon>Spermatophyta</taxon>
        <taxon>Magnoliopsida</taxon>
        <taxon>eudicotyledons</taxon>
        <taxon>Gunneridae</taxon>
        <taxon>Pentapetalae</taxon>
        <taxon>rosids</taxon>
        <taxon>fabids</taxon>
        <taxon>Malpighiales</taxon>
        <taxon>Linaceae</taxon>
        <taxon>Linum</taxon>
    </lineage>
</organism>
<feature type="region of interest" description="Disordered" evidence="1">
    <location>
        <begin position="1"/>
        <end position="84"/>
    </location>
</feature>
<proteinExistence type="predicted"/>
<evidence type="ECO:0000313" key="2">
    <source>
        <dbReference type="EMBL" id="CAL1411520.1"/>
    </source>
</evidence>
<dbReference type="EMBL" id="OZ034822">
    <property type="protein sequence ID" value="CAL1411520.1"/>
    <property type="molecule type" value="Genomic_DNA"/>
</dbReference>
<dbReference type="AlphaFoldDB" id="A0AAV2GQD4"/>
<gene>
    <name evidence="2" type="ORF">LTRI10_LOCUS50869</name>
</gene>
<feature type="compositionally biased region" description="Basic and acidic residues" evidence="1">
    <location>
        <begin position="1"/>
        <end position="18"/>
    </location>
</feature>